<evidence type="ECO:0000313" key="3">
    <source>
        <dbReference type="EMBL" id="KAJ8903461.1"/>
    </source>
</evidence>
<gene>
    <name evidence="3" type="ORF">NDN08_004568</name>
</gene>
<dbReference type="AlphaFoldDB" id="A0AAV8US77"/>
<sequence length="174" mass="19193">MRRLSVAFLALTMLVAAVKADEIDCDDYPMVMCNDRAFRKLCSVYCRRPCVDKGWCSKRFGREDDDDIERRCKRSSSFARSCPYMCDLCQSEDEDENDDDDDDDTDDDDDEDTEDDEDDTNDDDDGNAVAAGGATGAEGTGDRGGAGRSADVADRVATSTTTMRTGMIRSTPHT</sequence>
<proteinExistence type="predicted"/>
<protein>
    <recommendedName>
        <fullName evidence="5">ShKT domain-containing protein</fullName>
    </recommendedName>
</protein>
<dbReference type="Proteomes" id="UP001157974">
    <property type="component" value="Unassembled WGS sequence"/>
</dbReference>
<feature type="chain" id="PRO_5043518857" description="ShKT domain-containing protein" evidence="2">
    <location>
        <begin position="21"/>
        <end position="174"/>
    </location>
</feature>
<comment type="caution">
    <text evidence="3">The sequence shown here is derived from an EMBL/GenBank/DDBJ whole genome shotgun (WGS) entry which is preliminary data.</text>
</comment>
<evidence type="ECO:0008006" key="5">
    <source>
        <dbReference type="Google" id="ProtNLM"/>
    </source>
</evidence>
<evidence type="ECO:0000256" key="1">
    <source>
        <dbReference type="SAM" id="MobiDB-lite"/>
    </source>
</evidence>
<accession>A0AAV8US77</accession>
<feature type="region of interest" description="Disordered" evidence="1">
    <location>
        <begin position="90"/>
        <end position="174"/>
    </location>
</feature>
<feature type="signal peptide" evidence="2">
    <location>
        <begin position="1"/>
        <end position="20"/>
    </location>
</feature>
<dbReference type="EMBL" id="JAMWBK010000007">
    <property type="protein sequence ID" value="KAJ8903461.1"/>
    <property type="molecule type" value="Genomic_DNA"/>
</dbReference>
<keyword evidence="4" id="KW-1185">Reference proteome</keyword>
<feature type="compositionally biased region" description="Gly residues" evidence="1">
    <location>
        <begin position="133"/>
        <end position="147"/>
    </location>
</feature>
<evidence type="ECO:0000256" key="2">
    <source>
        <dbReference type="SAM" id="SignalP"/>
    </source>
</evidence>
<keyword evidence="2" id="KW-0732">Signal</keyword>
<feature type="compositionally biased region" description="Acidic residues" evidence="1">
    <location>
        <begin position="90"/>
        <end position="126"/>
    </location>
</feature>
<reference evidence="3 4" key="1">
    <citation type="journal article" date="2023" name="Nat. Commun.">
        <title>Origin of minicircular mitochondrial genomes in red algae.</title>
        <authorList>
            <person name="Lee Y."/>
            <person name="Cho C.H."/>
            <person name="Lee Y.M."/>
            <person name="Park S.I."/>
            <person name="Yang J.H."/>
            <person name="West J.A."/>
            <person name="Bhattacharya D."/>
            <person name="Yoon H.S."/>
        </authorList>
    </citation>
    <scope>NUCLEOTIDE SEQUENCE [LARGE SCALE GENOMIC DNA]</scope>
    <source>
        <strain evidence="3 4">CCMP1338</strain>
        <tissue evidence="3">Whole cell</tissue>
    </source>
</reference>
<name>A0AAV8US77_9RHOD</name>
<organism evidence="3 4">
    <name type="scientific">Rhodosorus marinus</name>
    <dbReference type="NCBI Taxonomy" id="101924"/>
    <lineage>
        <taxon>Eukaryota</taxon>
        <taxon>Rhodophyta</taxon>
        <taxon>Stylonematophyceae</taxon>
        <taxon>Stylonematales</taxon>
        <taxon>Stylonemataceae</taxon>
        <taxon>Rhodosorus</taxon>
    </lineage>
</organism>
<evidence type="ECO:0000313" key="4">
    <source>
        <dbReference type="Proteomes" id="UP001157974"/>
    </source>
</evidence>